<dbReference type="InterPro" id="IPR023996">
    <property type="entry name" value="TonB-dep_OMP_SusC/RagA"/>
</dbReference>
<dbReference type="InterPro" id="IPR039426">
    <property type="entry name" value="TonB-dep_rcpt-like"/>
</dbReference>
<dbReference type="Pfam" id="PF07715">
    <property type="entry name" value="Plug"/>
    <property type="match status" value="1"/>
</dbReference>
<keyword evidence="2 7" id="KW-0813">Transport</keyword>
<dbReference type="Gene3D" id="2.60.40.1120">
    <property type="entry name" value="Carboxypeptidase-like, regulatory domain"/>
    <property type="match status" value="1"/>
</dbReference>
<evidence type="ECO:0000256" key="6">
    <source>
        <dbReference type="ARBA" id="ARBA00023237"/>
    </source>
</evidence>
<keyword evidence="5 7" id="KW-0472">Membrane</keyword>
<organism evidence="9 10">
    <name type="scientific">Mariniflexile ostreae</name>
    <dbReference type="NCBI Taxonomy" id="1520892"/>
    <lineage>
        <taxon>Bacteria</taxon>
        <taxon>Pseudomonadati</taxon>
        <taxon>Bacteroidota</taxon>
        <taxon>Flavobacteriia</taxon>
        <taxon>Flavobacteriales</taxon>
        <taxon>Flavobacteriaceae</taxon>
        <taxon>Mariniflexile</taxon>
    </lineage>
</organism>
<dbReference type="SUPFAM" id="SSF49464">
    <property type="entry name" value="Carboxypeptidase regulatory domain-like"/>
    <property type="match status" value="1"/>
</dbReference>
<dbReference type="InterPro" id="IPR018247">
    <property type="entry name" value="EF_Hand_1_Ca_BS"/>
</dbReference>
<dbReference type="NCBIfam" id="TIGR04056">
    <property type="entry name" value="OMP_RagA_SusC"/>
    <property type="match status" value="1"/>
</dbReference>
<dbReference type="InterPro" id="IPR012910">
    <property type="entry name" value="Plug_dom"/>
</dbReference>
<evidence type="ECO:0000256" key="7">
    <source>
        <dbReference type="PROSITE-ProRule" id="PRU01360"/>
    </source>
</evidence>
<keyword evidence="10" id="KW-1185">Reference proteome</keyword>
<sequence length="1093" mass="120940">MNKFYSFIYPLKISGKTLSKAIKSVTVCFFFVLNGYASTKVSVEPGSITMSNKKDGADYQQTEITGTVLGEGGVPVPGANIIVKGTNKGTQTDFDGNFRITASKGETLVFSYVGFKTQEIVIGNFTSLNITMIEDLAGLDEVVVVGYGTQTKEALVGSVTTVKPADLKIPSSNLTTSFAGRVPGVIAFQNSGEPGGGSDNAEFFIRGATTFGKYSSPLILVDNIELTADDLARISPDDIESFSVFKDATATAIYGARGANGVIAIVTKTGELGKPRVSVRYETTYSQATQNLELADPLTYLRLHMDAVNTRNLSPNRNDPLPYLQNKIDNTVAGTNPFVYPVTNWQDELLKDFTMNQRLNFSVSGGGEVARYYVSGSVAQDSGILRVDKQANYNNNIDNKVYNLRSNVNIDLTPTTELLVNLNATVDDYRGPVPTGNQVYNMINRTNPVRYPAYYAPDAANESAEHLLFGNVDTGDGELAGYLNPYAELVRGYRDYSRSVSILSLQIRQDLSGILEGLHWRALGNVTNTSSYNISREYEPYYYAIRDNNYNRADDTYILTSLNPLSGTEYLNFTQDQNSRIVNRNLYFETALNYDKTFAFKHSISGLLVGVIRESVDGNATDLQSSLPSRNVGVSGRFTYDYDRRYFIEGNFGYNGSERFAKKNRFGFFPSVGAAWVVSNEDFWNIDLISRFKLRGSYGVVGNSNIGNRNDRFFYLSNVNLNDSGAGAQFGTFGQDSSGGVSISRYENPHISWEKAYKQNYGIEINLLKDAIQFQAEYFKQKTTDILQTRADIPSFLGLQAAPVANLGEGKSNGFELTLLVNHSFNRDWWLQATANYVKTSSEYTVYEEADLSATPWLSKIGNPFNQAYGLVAERLFVDEADVANSPEQQFGEVMPGDIKYTDINGDGIISSLDIVPIGEPTQAEVSYGFGFSLGYKNFDISAFFAGLDNVSFFMDSSKLTPFADTDAGGDYLSDAIAENQILQAFADSHWSEENQDIYALWPRLSSYAVDNNNQTSTWWMRDGSFMRLKSLEIGYNFVPETGVFGQASVRFYLSGTNLAHWSKFKLWDPELRGGGMNYPLQRTANIGVRVNL</sequence>
<dbReference type="Proteomes" id="UP001589585">
    <property type="component" value="Unassembled WGS sequence"/>
</dbReference>
<dbReference type="EMBL" id="JBHMFC010000019">
    <property type="protein sequence ID" value="MFB9056324.1"/>
    <property type="molecule type" value="Genomic_DNA"/>
</dbReference>
<name>A0ABV5FAB1_9FLAO</name>
<dbReference type="PROSITE" id="PS52016">
    <property type="entry name" value="TONB_DEPENDENT_REC_3"/>
    <property type="match status" value="1"/>
</dbReference>
<proteinExistence type="inferred from homology"/>
<dbReference type="Gene3D" id="2.40.170.20">
    <property type="entry name" value="TonB-dependent receptor, beta-barrel domain"/>
    <property type="match status" value="1"/>
</dbReference>
<accession>A0ABV5FAB1</accession>
<comment type="similarity">
    <text evidence="7">Belongs to the TonB-dependent receptor family.</text>
</comment>
<feature type="domain" description="TonB-dependent receptor plug" evidence="8">
    <location>
        <begin position="153"/>
        <end position="262"/>
    </location>
</feature>
<dbReference type="InterPro" id="IPR037066">
    <property type="entry name" value="Plug_dom_sf"/>
</dbReference>
<keyword evidence="6 7" id="KW-0998">Cell outer membrane</keyword>
<dbReference type="Pfam" id="PF13715">
    <property type="entry name" value="CarbopepD_reg_2"/>
    <property type="match status" value="1"/>
</dbReference>
<evidence type="ECO:0000256" key="3">
    <source>
        <dbReference type="ARBA" id="ARBA00022452"/>
    </source>
</evidence>
<comment type="subcellular location">
    <subcellularLocation>
        <location evidence="1 7">Cell outer membrane</location>
        <topology evidence="1 7">Multi-pass membrane protein</topology>
    </subcellularLocation>
</comment>
<protein>
    <submittedName>
        <fullName evidence="9">SusC/RagA family TonB-linked outer membrane protein</fullName>
    </submittedName>
</protein>
<evidence type="ECO:0000313" key="10">
    <source>
        <dbReference type="Proteomes" id="UP001589585"/>
    </source>
</evidence>
<dbReference type="NCBIfam" id="TIGR04057">
    <property type="entry name" value="SusC_RagA_signa"/>
    <property type="match status" value="1"/>
</dbReference>
<reference evidence="9 10" key="1">
    <citation type="submission" date="2024-09" db="EMBL/GenBank/DDBJ databases">
        <authorList>
            <person name="Sun Q."/>
            <person name="Mori K."/>
        </authorList>
    </citation>
    <scope>NUCLEOTIDE SEQUENCE [LARGE SCALE GENOMIC DNA]</scope>
    <source>
        <strain evidence="9 10">CECT 8622</strain>
    </source>
</reference>
<dbReference type="InterPro" id="IPR023997">
    <property type="entry name" value="TonB-dep_OMP_SusC/RagA_CS"/>
</dbReference>
<dbReference type="PROSITE" id="PS00018">
    <property type="entry name" value="EF_HAND_1"/>
    <property type="match status" value="1"/>
</dbReference>
<dbReference type="SUPFAM" id="SSF56935">
    <property type="entry name" value="Porins"/>
    <property type="match status" value="1"/>
</dbReference>
<keyword evidence="3 7" id="KW-1134">Transmembrane beta strand</keyword>
<evidence type="ECO:0000259" key="8">
    <source>
        <dbReference type="Pfam" id="PF07715"/>
    </source>
</evidence>
<evidence type="ECO:0000256" key="5">
    <source>
        <dbReference type="ARBA" id="ARBA00023136"/>
    </source>
</evidence>
<gene>
    <name evidence="9" type="ORF">ACFFU9_06155</name>
</gene>
<evidence type="ECO:0000256" key="1">
    <source>
        <dbReference type="ARBA" id="ARBA00004571"/>
    </source>
</evidence>
<evidence type="ECO:0000256" key="2">
    <source>
        <dbReference type="ARBA" id="ARBA00022448"/>
    </source>
</evidence>
<keyword evidence="4 7" id="KW-0812">Transmembrane</keyword>
<dbReference type="InterPro" id="IPR036942">
    <property type="entry name" value="Beta-barrel_TonB_sf"/>
</dbReference>
<dbReference type="InterPro" id="IPR008969">
    <property type="entry name" value="CarboxyPept-like_regulatory"/>
</dbReference>
<evidence type="ECO:0000313" key="9">
    <source>
        <dbReference type="EMBL" id="MFB9056324.1"/>
    </source>
</evidence>
<comment type="caution">
    <text evidence="9">The sequence shown here is derived from an EMBL/GenBank/DDBJ whole genome shotgun (WGS) entry which is preliminary data.</text>
</comment>
<evidence type="ECO:0000256" key="4">
    <source>
        <dbReference type="ARBA" id="ARBA00022692"/>
    </source>
</evidence>
<dbReference type="Gene3D" id="2.170.130.10">
    <property type="entry name" value="TonB-dependent receptor, plug domain"/>
    <property type="match status" value="1"/>
</dbReference>
<dbReference type="RefSeq" id="WP_379860522.1">
    <property type="nucleotide sequence ID" value="NZ_JBHMFC010000019.1"/>
</dbReference>